<dbReference type="PANTHER" id="PTHR43464:SF19">
    <property type="entry name" value="UBIQUINONE BIOSYNTHESIS O-METHYLTRANSFERASE, MITOCHONDRIAL"/>
    <property type="match status" value="1"/>
</dbReference>
<evidence type="ECO:0000256" key="1">
    <source>
        <dbReference type="ARBA" id="ARBA00022603"/>
    </source>
</evidence>
<accession>A0A1G6J8H1</accession>
<dbReference type="AlphaFoldDB" id="A0A1G6J8H1"/>
<dbReference type="Pfam" id="PF13649">
    <property type="entry name" value="Methyltransf_25"/>
    <property type="match status" value="1"/>
</dbReference>
<dbReference type="NCBIfam" id="NF004851">
    <property type="entry name" value="PRK06202.1"/>
    <property type="match status" value="1"/>
</dbReference>
<dbReference type="RefSeq" id="WP_093181774.1">
    <property type="nucleotide sequence ID" value="NZ_FMYH01000002.1"/>
</dbReference>
<keyword evidence="1 5" id="KW-0489">Methyltransferase</keyword>
<evidence type="ECO:0000259" key="4">
    <source>
        <dbReference type="Pfam" id="PF13649"/>
    </source>
</evidence>
<keyword evidence="6" id="KW-1185">Reference proteome</keyword>
<organism evidence="5 6">
    <name type="scientific">Sanguibacter gelidistatuariae</name>
    <dbReference type="NCBI Taxonomy" id="1814289"/>
    <lineage>
        <taxon>Bacteria</taxon>
        <taxon>Bacillati</taxon>
        <taxon>Actinomycetota</taxon>
        <taxon>Actinomycetes</taxon>
        <taxon>Micrococcales</taxon>
        <taxon>Sanguibacteraceae</taxon>
        <taxon>Sanguibacter</taxon>
    </lineage>
</organism>
<dbReference type="InterPro" id="IPR041698">
    <property type="entry name" value="Methyltransf_25"/>
</dbReference>
<keyword evidence="3" id="KW-0949">S-adenosyl-L-methionine</keyword>
<sequence length="252" mass="28030">MTTSVREDRLLVHRELRARELMDDPDCDPAALARTYRHFRVINGLVSRWRRVYTSRLRPLLSPTAPTSLLDIGCGGGDVPRALARWAAREGLLLEITAIDPDARAAAFAAAEPPVAGLTFARTTSSELVRAGARFDIVTSNHLLHHLDPAELRTMLADSEALSRRLVVHNDIARSPVAYGAYLVGTLPWRRSRPDASFIHDDGLLSIRRSYRRGELAAAVPPGWRVVRQRPYRLLLVRRAAARPRDEAGGRA</sequence>
<dbReference type="Proteomes" id="UP000199039">
    <property type="component" value="Unassembled WGS sequence"/>
</dbReference>
<name>A0A1G6J8H1_9MICO</name>
<dbReference type="PANTHER" id="PTHR43464">
    <property type="entry name" value="METHYLTRANSFERASE"/>
    <property type="match status" value="1"/>
</dbReference>
<gene>
    <name evidence="5" type="ORF">SAMN05216410_1280</name>
</gene>
<evidence type="ECO:0000313" key="5">
    <source>
        <dbReference type="EMBL" id="SDC15144.1"/>
    </source>
</evidence>
<dbReference type="GO" id="GO:0008168">
    <property type="term" value="F:methyltransferase activity"/>
    <property type="evidence" value="ECO:0007669"/>
    <property type="project" value="UniProtKB-KW"/>
</dbReference>
<evidence type="ECO:0000256" key="3">
    <source>
        <dbReference type="ARBA" id="ARBA00022691"/>
    </source>
</evidence>
<evidence type="ECO:0000256" key="2">
    <source>
        <dbReference type="ARBA" id="ARBA00022679"/>
    </source>
</evidence>
<proteinExistence type="predicted"/>
<dbReference type="STRING" id="1814289.SAMN05216410_1280"/>
<dbReference type="GO" id="GO:0032259">
    <property type="term" value="P:methylation"/>
    <property type="evidence" value="ECO:0007669"/>
    <property type="project" value="UniProtKB-KW"/>
</dbReference>
<dbReference type="SUPFAM" id="SSF53335">
    <property type="entry name" value="S-adenosyl-L-methionine-dependent methyltransferases"/>
    <property type="match status" value="1"/>
</dbReference>
<evidence type="ECO:0000313" key="6">
    <source>
        <dbReference type="Proteomes" id="UP000199039"/>
    </source>
</evidence>
<feature type="domain" description="Methyltransferase" evidence="4">
    <location>
        <begin position="70"/>
        <end position="158"/>
    </location>
</feature>
<reference evidence="5 6" key="1">
    <citation type="submission" date="2016-09" db="EMBL/GenBank/DDBJ databases">
        <authorList>
            <person name="Capua I."/>
            <person name="De Benedictis P."/>
            <person name="Joannis T."/>
            <person name="Lombin L.H."/>
            <person name="Cattoli G."/>
        </authorList>
    </citation>
    <scope>NUCLEOTIDE SEQUENCE [LARGE SCALE GENOMIC DNA]</scope>
    <source>
        <strain evidence="5 6">ISLP-3</strain>
    </source>
</reference>
<keyword evidence="2" id="KW-0808">Transferase</keyword>
<dbReference type="EMBL" id="FMYH01000002">
    <property type="protein sequence ID" value="SDC15144.1"/>
    <property type="molecule type" value="Genomic_DNA"/>
</dbReference>
<protein>
    <submittedName>
        <fullName evidence="5">2-polyprenyl-3-methyl-5-hydroxy-6-metoxy-1,4-benzoquinol methylase</fullName>
    </submittedName>
</protein>
<dbReference type="Gene3D" id="3.40.50.150">
    <property type="entry name" value="Vaccinia Virus protein VP39"/>
    <property type="match status" value="1"/>
</dbReference>
<dbReference type="OrthoDB" id="9800454at2"/>
<dbReference type="InterPro" id="IPR029063">
    <property type="entry name" value="SAM-dependent_MTases_sf"/>
</dbReference>